<dbReference type="Proteomes" id="UP000715441">
    <property type="component" value="Unassembled WGS sequence"/>
</dbReference>
<feature type="transmembrane region" description="Helical" evidence="2">
    <location>
        <begin position="69"/>
        <end position="93"/>
    </location>
</feature>
<dbReference type="PROSITE" id="PS50887">
    <property type="entry name" value="GGDEF"/>
    <property type="match status" value="1"/>
</dbReference>
<keyword evidence="2" id="KW-0472">Membrane</keyword>
<dbReference type="Pfam" id="PF00990">
    <property type="entry name" value="GGDEF"/>
    <property type="match status" value="1"/>
</dbReference>
<evidence type="ECO:0000256" key="1">
    <source>
        <dbReference type="SAM" id="MobiDB-lite"/>
    </source>
</evidence>
<dbReference type="InterPro" id="IPR043128">
    <property type="entry name" value="Rev_trsase/Diguanyl_cyclase"/>
</dbReference>
<evidence type="ECO:0000256" key="2">
    <source>
        <dbReference type="SAM" id="Phobius"/>
    </source>
</evidence>
<dbReference type="RefSeq" id="WP_168520437.1">
    <property type="nucleotide sequence ID" value="NZ_JAAXLS010000036.1"/>
</dbReference>
<dbReference type="InterPro" id="IPR050469">
    <property type="entry name" value="Diguanylate_Cyclase"/>
</dbReference>
<name>A0ABX1JCB8_9PSEU</name>
<feature type="transmembrane region" description="Helical" evidence="2">
    <location>
        <begin position="189"/>
        <end position="218"/>
    </location>
</feature>
<reference evidence="4 5" key="1">
    <citation type="submission" date="2020-04" db="EMBL/GenBank/DDBJ databases">
        <title>Novel species.</title>
        <authorList>
            <person name="Teo W.F.A."/>
            <person name="Lipun K."/>
            <person name="Srisuk N."/>
            <person name="Duangmal K."/>
        </authorList>
    </citation>
    <scope>NUCLEOTIDE SEQUENCE [LARGE SCALE GENOMIC DNA]</scope>
    <source>
        <strain evidence="4 5">K13G38</strain>
    </source>
</reference>
<dbReference type="PANTHER" id="PTHR45138:SF9">
    <property type="entry name" value="DIGUANYLATE CYCLASE DGCM-RELATED"/>
    <property type="match status" value="1"/>
</dbReference>
<sequence length="415" mass="44779">MVAFLIGWEIFAVIALAAGMATEVVPSNVDWLRLGVLAVCATAQIQLTRRQEERRRNRLSAVHIDLSGIWIFPAALVLPLYLTLALLAIVRLQRWFNSRRAPHKFLFTTLTWGLSALAAQRLFRWLSQDDLAHLDHANQLRLFLVLMLVGVSYAGVQIIGIGALLALGGTSNPTLRNVLGSKSDNLLDLSTIGLGTVGAILLVNLLPAITILVLISVVGNRLAEINQLQSEARTDAKTGVFNVRGWTEAAQRSMARASKGEHGLAVLMIDLDHFKWINDTFGHPAGDDVLRMVAQQLDEVTRPGDVIGRFGGEEFVVLLPDIEDGAAQTTAERIRVAVADLHIPTTDKRGGPTTVTGRTTSIGVAVYPAHGSTIDTLLQAADAAVYEAKEGGRNQVRVATDQQARGAATDGHGTH</sequence>
<keyword evidence="2" id="KW-0812">Transmembrane</keyword>
<dbReference type="InterPro" id="IPR000160">
    <property type="entry name" value="GGDEF_dom"/>
</dbReference>
<feature type="region of interest" description="Disordered" evidence="1">
    <location>
        <begin position="396"/>
        <end position="415"/>
    </location>
</feature>
<proteinExistence type="predicted"/>
<dbReference type="CDD" id="cd01949">
    <property type="entry name" value="GGDEF"/>
    <property type="match status" value="1"/>
</dbReference>
<accession>A0ABX1JCB8</accession>
<dbReference type="EMBL" id="JAAXLS010000036">
    <property type="protein sequence ID" value="NKQ57408.1"/>
    <property type="molecule type" value="Genomic_DNA"/>
</dbReference>
<keyword evidence="5" id="KW-1185">Reference proteome</keyword>
<keyword evidence="2" id="KW-1133">Transmembrane helix</keyword>
<gene>
    <name evidence="4" type="ORF">HFP15_31545</name>
</gene>
<protein>
    <submittedName>
        <fullName evidence="4">GGDEF domain-containing protein</fullName>
    </submittedName>
</protein>
<evidence type="ECO:0000313" key="5">
    <source>
        <dbReference type="Proteomes" id="UP000715441"/>
    </source>
</evidence>
<dbReference type="SUPFAM" id="SSF55073">
    <property type="entry name" value="Nucleotide cyclase"/>
    <property type="match status" value="1"/>
</dbReference>
<feature type="domain" description="GGDEF" evidence="3">
    <location>
        <begin position="262"/>
        <end position="401"/>
    </location>
</feature>
<dbReference type="Gene3D" id="3.30.70.270">
    <property type="match status" value="1"/>
</dbReference>
<comment type="caution">
    <text evidence="4">The sequence shown here is derived from an EMBL/GenBank/DDBJ whole genome shotgun (WGS) entry which is preliminary data.</text>
</comment>
<evidence type="ECO:0000313" key="4">
    <source>
        <dbReference type="EMBL" id="NKQ57408.1"/>
    </source>
</evidence>
<organism evidence="4 5">
    <name type="scientific">Amycolatopsis acididurans</name>
    <dbReference type="NCBI Taxonomy" id="2724524"/>
    <lineage>
        <taxon>Bacteria</taxon>
        <taxon>Bacillati</taxon>
        <taxon>Actinomycetota</taxon>
        <taxon>Actinomycetes</taxon>
        <taxon>Pseudonocardiales</taxon>
        <taxon>Pseudonocardiaceae</taxon>
        <taxon>Amycolatopsis</taxon>
    </lineage>
</organism>
<dbReference type="SMART" id="SM00267">
    <property type="entry name" value="GGDEF"/>
    <property type="match status" value="1"/>
</dbReference>
<dbReference type="PANTHER" id="PTHR45138">
    <property type="entry name" value="REGULATORY COMPONENTS OF SENSORY TRANSDUCTION SYSTEM"/>
    <property type="match status" value="1"/>
</dbReference>
<dbReference type="NCBIfam" id="TIGR00254">
    <property type="entry name" value="GGDEF"/>
    <property type="match status" value="1"/>
</dbReference>
<feature type="transmembrane region" description="Helical" evidence="2">
    <location>
        <begin position="143"/>
        <end position="169"/>
    </location>
</feature>
<evidence type="ECO:0000259" key="3">
    <source>
        <dbReference type="PROSITE" id="PS50887"/>
    </source>
</evidence>
<dbReference type="InterPro" id="IPR029787">
    <property type="entry name" value="Nucleotide_cyclase"/>
</dbReference>